<protein>
    <recommendedName>
        <fullName evidence="2">ubiquitinyl hydrolase 1</fullName>
        <ecNumber evidence="2">3.4.19.12</ecNumber>
    </recommendedName>
</protein>
<reference evidence="10" key="1">
    <citation type="submission" date="2022-11" db="EMBL/GenBank/DDBJ databases">
        <title>Chromosomal genome sequence assembly and mating type (MAT) locus characterization of the leprose asexual lichenized fungus Lepraria neglecta (Nyl.) Erichsen.</title>
        <authorList>
            <person name="Allen J.L."/>
            <person name="Pfeffer B."/>
        </authorList>
    </citation>
    <scope>NUCLEOTIDE SEQUENCE</scope>
    <source>
        <strain evidence="10">Allen 5258</strain>
    </source>
</reference>
<dbReference type="Proteomes" id="UP001276659">
    <property type="component" value="Unassembled WGS sequence"/>
</dbReference>
<evidence type="ECO:0000259" key="8">
    <source>
        <dbReference type="Pfam" id="PF12359"/>
    </source>
</evidence>
<evidence type="ECO:0000256" key="2">
    <source>
        <dbReference type="ARBA" id="ARBA00012759"/>
    </source>
</evidence>
<organism evidence="10 11">
    <name type="scientific">Lepraria neglecta</name>
    <dbReference type="NCBI Taxonomy" id="209136"/>
    <lineage>
        <taxon>Eukaryota</taxon>
        <taxon>Fungi</taxon>
        <taxon>Dikarya</taxon>
        <taxon>Ascomycota</taxon>
        <taxon>Pezizomycotina</taxon>
        <taxon>Lecanoromycetes</taxon>
        <taxon>OSLEUM clade</taxon>
        <taxon>Lecanoromycetidae</taxon>
        <taxon>Lecanorales</taxon>
        <taxon>Lecanorineae</taxon>
        <taxon>Stereocaulaceae</taxon>
        <taxon>Lepraria</taxon>
    </lineage>
</organism>
<dbReference type="SUPFAM" id="SSF52540">
    <property type="entry name" value="P-loop containing nucleoside triphosphate hydrolases"/>
    <property type="match status" value="1"/>
</dbReference>
<evidence type="ECO:0000256" key="6">
    <source>
        <dbReference type="ARBA" id="ARBA00022807"/>
    </source>
</evidence>
<sequence length="3201" mass="364387">MVTRDLDYLYHHVFLPPCVPQYDDQKSGAGDRALIDRLGQLAPMFRDLPDIDFYTQWSTLCRSLRTFGTLHRNNKSISQTALRRTFQDVEDGDIVILHLALQNSGIIMRKSEKEYIVETFEASPPAAEVLSAETALQWDFPSRAVAIPPSIFEDPMFQASLAEFIERSSVEPVKQFAATTLKAGSLAFESRDTPTPAIIGQLLMAVLEANGRKHTATLTRKRVRDEVCWSDGAENPWRRSATWLVLRVGLQRCLCFLLGGRIGTLHYKFFMCFMMSSLLRELCAQGSYPPDRLAFARTKLARRVAKLQQQKDEASPQVAKVIESLFLIHGRDFSNALRIANESLKETWSLVRTRAIKRVLPLPRRADQGSTILSLTHSSGYLHRVVVEALYGRRPTQIRLEHRSRHGTQYPWAKMETREHRSVLDYLDLADFEVKLRKGALNADYHLDDHSESDSSHPCVNLMRSIQQYLNLALTAYKSDPESLSLMLITVMELWKALDTKALMLYPLLAEYDPGFPRNLLYPLQVSELSDMRRVQEIEQYLEHRRITAKSTLPSIFGDLSRNSFAVRFFDQCDAMQELSAEIASKDEDAKAHKEFEWKQKSAEYEDTLKDAADTACLFMEDDFDPLKRQHDDRRCRKHYLERKAARMRIQIHEALLPTDEFLAKAVVFELLLPLEFAAWRDGTWRILQLARSSTYSDQPPQVFLHEYSGFRTFRRPTNCNITLASRKKSFQKTHYAQVPFPMSLDQVCLPHALKYGLYDHREALWTSRRLEVPSFASICTPHLPTRSAYAQLQKFVHPTFDGKNVSGNETVASQTRCPNNLAISEYIAFQDLRLGHGIQWVRLLRELASSNLNLGTLEVGTLVTELALMAGPSESQSPLRSTHCVFEDPAFCAALVAQIRRRLESVAANWREGQTVQTLTIILQRIWSLTSSWAAKQEAEDLIFYVRKISHDWTRLLRQEICNAVDVETAQKRSRDGLIASLLCRKTFMIEAAQTSDILQSAALACFLECSFTIKDNLPKNEPGYIAKMPEAMRRLFVGDIKLLHRLEAKLRRSIQTMPAAVEQAVNSVWAEAKSDLARKFTPWSFLPAPHDGWITARSISTTGRLEQNVHIDIFEGTFFIDGQPLGRLPDEFTREGFFRQMFGNRVFLTYPSSIQGMSYMLASLFQQHEIHFGFRDGVVFLRAVTGGRVVLELLPPAIFGAGVIGDAPDLPVPLINDCVHWLDLAGQIVEIRPYGTMWQSKLSDWKIYLQSSQAYRRGSLLVDPRSPIFNRIAMLIEPFEDRRKMIIYQPEKNNLSLQMPNLELAFRVNHEGLLESRQLRAVIDSDQDAGTLYGLSSSLVLRDIAVPEDRSIIVAMGPERIEAFGAHVRIRITHTGYYARFSINKVLRRLECASEPRLIYFKAYCHAVTANILPDPLTGRTGTDEAIHCLQAGNAQPWAPVDEESYRILSTIAELSPRRVYYPETLKVLQKVAWDEVLTLAVQHDVFRPVVREVIHQCRLLHQFHRSSEKPPEAERAGDEHLLRRAQLRNQAYRAAQHQSKTSAPDARKYIPRDCKNLISTDNAYEAALLIKEWSSRIAVSHDLPSIMQEWPMIQGFDQEFELYLFADLINLNLAANWGSLFKLCQESSEAKDKFKLMFLFATMSFDAHIDMTVVRSLIAASIMQEFKTLQLPRCSVFTHFHRDQVPTIEYLMQYMKPYRTPYPDDERVLLLAALHSKQRRKLEMAQLKHEEQSHDSCKAFAHHLLSQWPCREPSVSNLGDTPLLNSEQAFLAVQPEWNRLVDNYELSQHLTLVQSLLALCRNRETTTRPLVQKNEVEYFPIPPVRRVRPTMQDLLCKLVAPSIAQSRGPLTDRATLFGRSLDPALPKEPDARVEVRATSQLHMSALPHARLNPQSGISSAIPELQHIISAFARSQDGTRRAYGQDLERSLQCLANIPKGPSKHVSDLNLYKDATNLDAIISSSATVLQGRFESIRTVLTQEYQWLESGGLLPDVNPISLLEMLPIFTHVQGLSEGRDILIAYGQLITDLQHLLRIQGAFQRADSIQLANETRRDSYADWQPKDHIDWLLLQIDFNLRIRADQLEVAQAMISPDSADNFVLQMNMGQGKSSVVIPMLVAQLANGKNLVRVVVPRPLLLQTAQLLQARLGGLIGRKVKHIPFSRKSSTEISNLKAYHSLHTDVLRSRGVILTLPEHMLSFQLSGLQELSNGHIQQAKTMMELQEWLCRKCRDILDECDHMLAVKTQLIYPSGGQSLVDAHPTRWWIVQDLLKLVKTHLAKLRRDFPRGVEVIERSPGTFPTIYLLNQLAKDALMNRLIDSILKGEGSLLPIEGCSHIELQSVASFLREVQFPKALALKIAGVFKNKTETRQRLLMLRGLLIHKILLMGLSKRWNVQYGIDTRRDPIAVPFRSKGIPSDQAEFGHPDVSIILTCLSFYYAGLTLPQFQQSLDLLLKSDEPVREFESWKHDIRSFPESLKSFNSINVDDEMQCSHLWSLLRQQMPVINYFLNHFVFPRHARTFERKLVSSGWDIATQNSTSVDRCLGELKENVKPVAGSGKQPLRTSTSLTVGFSGTNDNRTLLPLNVVQSDLPGLAHTNAEVLTYLLQPRNRAYFHTADRWGRRLSERAFLHRLKDLGIRMLLDAGAQILELDNVSLAQTWLQVDYEAEAAVYFGEDGRARVIYRDGKRQPLAGSPFLNNLGSCLVYLDEAHTRGVDLKMPADAKAALTLGIMQTKDHTVQAAMRLRQLAISQAVVFFAPPEVHQSILNLRGKTDRDAIDSHDVIIWLLEQTCCNIEQLQPLYISQGLEYCRRRLSALNNPNAGSEEEQRKAYLKVLEQPEQYSLEKLYAPDQRTKARPIDGHGFPAMIRYVEKLNAMKKGLRNTGDTVQALAHQEVEQEREVQIEVEQEREVKKPDHALALPQPPLQKEVKSFAETGRLVAGSQAYQQAFVALRHTALGRQLGVSDSATMSRLFVTQDFRSTVVTQFGKPRDGYCRPVHWLLWSQVTDTALVLSDFEADAVLSLVRDKRPVCTHLITYAAPVTKQMLVFDTLKFYAVPALPEPWQAPTWLVRDLGIFAGRLYFNHHDQYQAVCETLGLPLPTSMAVTSPARLTETDLWRELPFEESLGEVKKEPFSPAPLVFMQEWLAIRRKGQEFFRTMMGEVCQGRTLDVREVVEDESIRLNEEEWSSAEDRMLEGPM</sequence>
<keyword evidence="3" id="KW-0645">Protease</keyword>
<dbReference type="InterPro" id="IPR022105">
    <property type="entry name" value="DUF3645"/>
</dbReference>
<dbReference type="GO" id="GO:0004843">
    <property type="term" value="F:cysteine-type deubiquitinase activity"/>
    <property type="evidence" value="ECO:0007669"/>
    <property type="project" value="UniProtKB-EC"/>
</dbReference>
<dbReference type="EMBL" id="JASNWA010000011">
    <property type="protein sequence ID" value="KAK3167763.1"/>
    <property type="molecule type" value="Genomic_DNA"/>
</dbReference>
<dbReference type="GO" id="GO:0006508">
    <property type="term" value="P:proteolysis"/>
    <property type="evidence" value="ECO:0007669"/>
    <property type="project" value="UniProtKB-KW"/>
</dbReference>
<keyword evidence="4" id="KW-0833">Ubl conjugation pathway</keyword>
<dbReference type="Gene3D" id="3.40.50.300">
    <property type="entry name" value="P-loop containing nucleotide triphosphate hydrolases"/>
    <property type="match status" value="1"/>
</dbReference>
<evidence type="ECO:0000256" key="3">
    <source>
        <dbReference type="ARBA" id="ARBA00022670"/>
    </source>
</evidence>
<dbReference type="Pfam" id="PF12359">
    <property type="entry name" value="DUF3645"/>
    <property type="match status" value="1"/>
</dbReference>
<dbReference type="InterPro" id="IPR051346">
    <property type="entry name" value="OTU_Deubiquitinase"/>
</dbReference>
<keyword evidence="11" id="KW-1185">Reference proteome</keyword>
<evidence type="ECO:0000256" key="1">
    <source>
        <dbReference type="ARBA" id="ARBA00000707"/>
    </source>
</evidence>
<keyword evidence="6" id="KW-0788">Thiol protease</keyword>
<evidence type="ECO:0000313" key="11">
    <source>
        <dbReference type="Proteomes" id="UP001276659"/>
    </source>
</evidence>
<dbReference type="PANTHER" id="PTHR13367:SF32">
    <property type="entry name" value="DUF6606 DOMAIN-CONTAINING PROTEIN"/>
    <property type="match status" value="1"/>
</dbReference>
<dbReference type="InterPro" id="IPR022099">
    <property type="entry name" value="DUF3638"/>
</dbReference>
<evidence type="ECO:0000259" key="9">
    <source>
        <dbReference type="Pfam" id="PF20255"/>
    </source>
</evidence>
<evidence type="ECO:0000256" key="5">
    <source>
        <dbReference type="ARBA" id="ARBA00022801"/>
    </source>
</evidence>
<comment type="caution">
    <text evidence="10">The sequence shown here is derived from an EMBL/GenBank/DDBJ whole genome shotgun (WGS) entry which is preliminary data.</text>
</comment>
<evidence type="ECO:0000313" key="10">
    <source>
        <dbReference type="EMBL" id="KAK3167763.1"/>
    </source>
</evidence>
<feature type="domain" description="DUF6606" evidence="9">
    <location>
        <begin position="9"/>
        <end position="279"/>
    </location>
</feature>
<evidence type="ECO:0000259" key="7">
    <source>
        <dbReference type="Pfam" id="PF12340"/>
    </source>
</evidence>
<feature type="domain" description="DUF3638" evidence="7">
    <location>
        <begin position="2061"/>
        <end position="2282"/>
    </location>
</feature>
<accession>A0AAD9YZR4</accession>
<dbReference type="Pfam" id="PF12340">
    <property type="entry name" value="DUF3638"/>
    <property type="match status" value="1"/>
</dbReference>
<dbReference type="Pfam" id="PF20255">
    <property type="entry name" value="DUF6606"/>
    <property type="match status" value="1"/>
</dbReference>
<dbReference type="EC" id="3.4.19.12" evidence="2"/>
<evidence type="ECO:0000256" key="4">
    <source>
        <dbReference type="ARBA" id="ARBA00022786"/>
    </source>
</evidence>
<keyword evidence="5" id="KW-0378">Hydrolase</keyword>
<feature type="domain" description="DUF3645" evidence="8">
    <location>
        <begin position="2401"/>
        <end position="2433"/>
    </location>
</feature>
<dbReference type="InterPro" id="IPR027417">
    <property type="entry name" value="P-loop_NTPase"/>
</dbReference>
<name>A0AAD9YZR4_9LECA</name>
<proteinExistence type="predicted"/>
<dbReference type="PANTHER" id="PTHR13367">
    <property type="entry name" value="UBIQUITIN THIOESTERASE"/>
    <property type="match status" value="1"/>
</dbReference>
<dbReference type="InterPro" id="IPR046541">
    <property type="entry name" value="DUF6606"/>
</dbReference>
<comment type="catalytic activity">
    <reaction evidence="1">
        <text>Thiol-dependent hydrolysis of ester, thioester, amide, peptide and isopeptide bonds formed by the C-terminal Gly of ubiquitin (a 76-residue protein attached to proteins as an intracellular targeting signal).</text>
        <dbReference type="EC" id="3.4.19.12"/>
    </reaction>
</comment>
<gene>
    <name evidence="10" type="ORF">OEA41_010892</name>
</gene>